<dbReference type="InterPro" id="IPR010730">
    <property type="entry name" value="HET"/>
</dbReference>
<name>A0A9P9FX58_FUSRE</name>
<dbReference type="OrthoDB" id="2157530at2759"/>
<dbReference type="RefSeq" id="XP_046041131.1">
    <property type="nucleotide sequence ID" value="XM_046194598.1"/>
</dbReference>
<dbReference type="Pfam" id="PF26639">
    <property type="entry name" value="Het-6_barrel"/>
    <property type="match status" value="1"/>
</dbReference>
<gene>
    <name evidence="3" type="ORF">BKA55DRAFT_586685</name>
</gene>
<evidence type="ECO:0000259" key="2">
    <source>
        <dbReference type="Pfam" id="PF06985"/>
    </source>
</evidence>
<protein>
    <submittedName>
        <fullName evidence="3">Heterokaryon incompatibility protein-domain-containing protein</fullName>
    </submittedName>
</protein>
<comment type="caution">
    <text evidence="3">The sequence shown here is derived from an EMBL/GenBank/DDBJ whole genome shotgun (WGS) entry which is preliminary data.</text>
</comment>
<feature type="domain" description="Heterokaryon incompatibility" evidence="2">
    <location>
        <begin position="45"/>
        <end position="200"/>
    </location>
</feature>
<dbReference type="GeneID" id="70224552"/>
<dbReference type="AlphaFoldDB" id="A0A9P9FX58"/>
<feature type="region of interest" description="Disordered" evidence="1">
    <location>
        <begin position="253"/>
        <end position="274"/>
    </location>
</feature>
<accession>A0A9P9FX58</accession>
<dbReference type="PANTHER" id="PTHR24148">
    <property type="entry name" value="ANKYRIN REPEAT DOMAIN-CONTAINING PROTEIN 39 HOMOLOG-RELATED"/>
    <property type="match status" value="1"/>
</dbReference>
<keyword evidence="4" id="KW-1185">Reference proteome</keyword>
<dbReference type="Pfam" id="PF06985">
    <property type="entry name" value="HET"/>
    <property type="match status" value="1"/>
</dbReference>
<dbReference type="Proteomes" id="UP000720189">
    <property type="component" value="Unassembled WGS sequence"/>
</dbReference>
<sequence>MYSYEPLQNDDDIRLIELAPARLASPGGKLDISILTFAHRDAPDYEALSYVWGDPSNPVTISANGQDMQIGRNLYDALMHIQHDQQPRTLWVDAICINQRDNAEKSKQVLRMRDIYTSAVKTLMWLGKQNALPSSVLDNIQDAIQTKLWIPIMDWTPPRPLGPWIPIPGPPRIMFDDTILDSLGTLWDQEYFSRSWITQEIAVSSQLILICGSLQFDFNEIIDILKIVCRYSTIELRNQKMVTDIIEIRQGIQEPMDGTQGSSEPSEGSKSDSYVDDEEYLSILHLLELLSRRRYQSATDPRDKVYAFLGVSRDSGILNIEPNYSISVNELYTTVAIKFFEEHGLGVLAESQPSYSTLGLPSWVPDWSQPLRGGIERRDYFECGTALEEDVRMNIPNGSITISGTLFDVIKSTDGTPFDSWGPEPWQVVNMQALFKEKMTNLGYEGCYPHTGERYDTVLLQVLTAGRGRRVTLDSLFPMQWSTIRPGFDINPLHPEKKKWDSLYKNIAWKKDQWDIFETQNGYIGLGPKSVVPGDIVCIFGGATVPYILRPVGGSNYQLIGDSYVYGIMMGEAIKDKPLSDVENFCII</sequence>
<evidence type="ECO:0000313" key="3">
    <source>
        <dbReference type="EMBL" id="KAH7205824.1"/>
    </source>
</evidence>
<dbReference type="InterPro" id="IPR052895">
    <property type="entry name" value="HetReg/Transcr_Mod"/>
</dbReference>
<evidence type="ECO:0000313" key="4">
    <source>
        <dbReference type="Proteomes" id="UP000720189"/>
    </source>
</evidence>
<reference evidence="3" key="1">
    <citation type="journal article" date="2021" name="Nat. Commun.">
        <title>Genetic determinants of endophytism in the Arabidopsis root mycobiome.</title>
        <authorList>
            <person name="Mesny F."/>
            <person name="Miyauchi S."/>
            <person name="Thiergart T."/>
            <person name="Pickel B."/>
            <person name="Atanasova L."/>
            <person name="Karlsson M."/>
            <person name="Huettel B."/>
            <person name="Barry K.W."/>
            <person name="Haridas S."/>
            <person name="Chen C."/>
            <person name="Bauer D."/>
            <person name="Andreopoulos W."/>
            <person name="Pangilinan J."/>
            <person name="LaButti K."/>
            <person name="Riley R."/>
            <person name="Lipzen A."/>
            <person name="Clum A."/>
            <person name="Drula E."/>
            <person name="Henrissat B."/>
            <person name="Kohler A."/>
            <person name="Grigoriev I.V."/>
            <person name="Martin F.M."/>
            <person name="Hacquard S."/>
        </authorList>
    </citation>
    <scope>NUCLEOTIDE SEQUENCE</scope>
    <source>
        <strain evidence="3">MPI-CAGE-AT-0023</strain>
    </source>
</reference>
<feature type="compositionally biased region" description="Low complexity" evidence="1">
    <location>
        <begin position="261"/>
        <end position="272"/>
    </location>
</feature>
<proteinExistence type="predicted"/>
<evidence type="ECO:0000256" key="1">
    <source>
        <dbReference type="SAM" id="MobiDB-lite"/>
    </source>
</evidence>
<dbReference type="EMBL" id="JAGMUX010000036">
    <property type="protein sequence ID" value="KAH7205824.1"/>
    <property type="molecule type" value="Genomic_DNA"/>
</dbReference>
<dbReference type="PANTHER" id="PTHR24148:SF64">
    <property type="entry name" value="HETEROKARYON INCOMPATIBILITY DOMAIN-CONTAINING PROTEIN"/>
    <property type="match status" value="1"/>
</dbReference>
<organism evidence="3 4">
    <name type="scientific">Fusarium redolens</name>
    <dbReference type="NCBI Taxonomy" id="48865"/>
    <lineage>
        <taxon>Eukaryota</taxon>
        <taxon>Fungi</taxon>
        <taxon>Dikarya</taxon>
        <taxon>Ascomycota</taxon>
        <taxon>Pezizomycotina</taxon>
        <taxon>Sordariomycetes</taxon>
        <taxon>Hypocreomycetidae</taxon>
        <taxon>Hypocreales</taxon>
        <taxon>Nectriaceae</taxon>
        <taxon>Fusarium</taxon>
        <taxon>Fusarium redolens species complex</taxon>
    </lineage>
</organism>